<feature type="non-terminal residue" evidence="2">
    <location>
        <position position="1"/>
    </location>
</feature>
<feature type="non-terminal residue" evidence="2">
    <location>
        <position position="73"/>
    </location>
</feature>
<gene>
    <name evidence="2" type="ORF">BGW38_010314</name>
</gene>
<dbReference type="AlphaFoldDB" id="A0A9P6EW12"/>
<sequence length="73" mass="8658">VAKEKAAAAPKKDNSKKDNSSDDKENHYLSKEERQKRLETLTSKDPKELSQEEQHEFEDLKKRQAAYQRQRDR</sequence>
<organism evidence="2 3">
    <name type="scientific">Lunasporangiospora selenospora</name>
    <dbReference type="NCBI Taxonomy" id="979761"/>
    <lineage>
        <taxon>Eukaryota</taxon>
        <taxon>Fungi</taxon>
        <taxon>Fungi incertae sedis</taxon>
        <taxon>Mucoromycota</taxon>
        <taxon>Mortierellomycotina</taxon>
        <taxon>Mortierellomycetes</taxon>
        <taxon>Mortierellales</taxon>
        <taxon>Mortierellaceae</taxon>
        <taxon>Lunasporangiospora</taxon>
    </lineage>
</organism>
<feature type="compositionally biased region" description="Basic and acidic residues" evidence="1">
    <location>
        <begin position="1"/>
        <end position="62"/>
    </location>
</feature>
<proteinExistence type="predicted"/>
<feature type="region of interest" description="Disordered" evidence="1">
    <location>
        <begin position="1"/>
        <end position="73"/>
    </location>
</feature>
<dbReference type="EMBL" id="JAABOA010008214">
    <property type="protein sequence ID" value="KAF9536095.1"/>
    <property type="molecule type" value="Genomic_DNA"/>
</dbReference>
<reference evidence="2" key="1">
    <citation type="journal article" date="2020" name="Fungal Divers.">
        <title>Resolving the Mortierellaceae phylogeny through synthesis of multi-gene phylogenetics and phylogenomics.</title>
        <authorList>
            <person name="Vandepol N."/>
            <person name="Liber J."/>
            <person name="Desiro A."/>
            <person name="Na H."/>
            <person name="Kennedy M."/>
            <person name="Barry K."/>
            <person name="Grigoriev I.V."/>
            <person name="Miller A.N."/>
            <person name="O'Donnell K."/>
            <person name="Stajich J.E."/>
            <person name="Bonito G."/>
        </authorList>
    </citation>
    <scope>NUCLEOTIDE SEQUENCE</scope>
    <source>
        <strain evidence="2">KOD1015</strain>
    </source>
</reference>
<dbReference type="Proteomes" id="UP000780801">
    <property type="component" value="Unassembled WGS sequence"/>
</dbReference>
<keyword evidence="3" id="KW-1185">Reference proteome</keyword>
<accession>A0A9P6EW12</accession>
<evidence type="ECO:0000313" key="2">
    <source>
        <dbReference type="EMBL" id="KAF9536095.1"/>
    </source>
</evidence>
<protein>
    <submittedName>
        <fullName evidence="2">Uncharacterized protein</fullName>
    </submittedName>
</protein>
<evidence type="ECO:0000313" key="3">
    <source>
        <dbReference type="Proteomes" id="UP000780801"/>
    </source>
</evidence>
<evidence type="ECO:0000256" key="1">
    <source>
        <dbReference type="SAM" id="MobiDB-lite"/>
    </source>
</evidence>
<name>A0A9P6EW12_9FUNG</name>
<comment type="caution">
    <text evidence="2">The sequence shown here is derived from an EMBL/GenBank/DDBJ whole genome shotgun (WGS) entry which is preliminary data.</text>
</comment>